<dbReference type="SUPFAM" id="SSF51197">
    <property type="entry name" value="Clavaminate synthase-like"/>
    <property type="match status" value="1"/>
</dbReference>
<name>A0A381Y5C5_9ZZZZ</name>
<gene>
    <name evidence="1" type="ORF">METZ01_LOCUS125133</name>
</gene>
<protein>
    <recommendedName>
        <fullName evidence="2">Fe2OG dioxygenase domain-containing protein</fullName>
    </recommendedName>
</protein>
<reference evidence="1" key="1">
    <citation type="submission" date="2018-05" db="EMBL/GenBank/DDBJ databases">
        <authorList>
            <person name="Lanie J.A."/>
            <person name="Ng W.-L."/>
            <person name="Kazmierczak K.M."/>
            <person name="Andrzejewski T.M."/>
            <person name="Davidsen T.M."/>
            <person name="Wayne K.J."/>
            <person name="Tettelin H."/>
            <person name="Glass J.I."/>
            <person name="Rusch D."/>
            <person name="Podicherti R."/>
            <person name="Tsui H.-C.T."/>
            <person name="Winkler M.E."/>
        </authorList>
    </citation>
    <scope>NUCLEOTIDE SEQUENCE</scope>
</reference>
<dbReference type="InterPro" id="IPR008775">
    <property type="entry name" value="Phytyl_CoA_dOase-like"/>
</dbReference>
<accession>A0A381Y5C5</accession>
<dbReference type="AlphaFoldDB" id="A0A381Y5C5"/>
<dbReference type="EMBL" id="UINC01017436">
    <property type="protein sequence ID" value="SVA72279.1"/>
    <property type="molecule type" value="Genomic_DNA"/>
</dbReference>
<dbReference type="Pfam" id="PF05721">
    <property type="entry name" value="PhyH"/>
    <property type="match status" value="1"/>
</dbReference>
<dbReference type="PANTHER" id="PTHR20883:SF48">
    <property type="entry name" value="ECTOINE DIOXYGENASE"/>
    <property type="match status" value="1"/>
</dbReference>
<organism evidence="1">
    <name type="scientific">marine metagenome</name>
    <dbReference type="NCBI Taxonomy" id="408172"/>
    <lineage>
        <taxon>unclassified sequences</taxon>
        <taxon>metagenomes</taxon>
        <taxon>ecological metagenomes</taxon>
    </lineage>
</organism>
<dbReference type="Gene3D" id="2.60.120.620">
    <property type="entry name" value="q2cbj1_9rhob like domain"/>
    <property type="match status" value="1"/>
</dbReference>
<sequence length="266" mass="31155">MYRYQVTSAQIKQFNEDGYLMIEELFDNEEMDLLLKIGKADQEKSDAVHASTDTAGRESKLWLTSDIDREDIYNGFCHSHRIVDTMEQVMADEVYLYHYKMMVKEPRIGGAWEWHQDYGYWYHNEAIFPEMASCYIAVDRAYRGNGCLQVLRGSHKLGRIEHGRYGTQVGADPERIELVKKHLDLVYCEMNPGTALFFHANVLHRSDPNESDDPRWSLICCYNTKHNPCKDRPGHPSYRYLEKWDDVRIKDLGRRQWAEMEALATG</sequence>
<dbReference type="GO" id="GO:0016491">
    <property type="term" value="F:oxidoreductase activity"/>
    <property type="evidence" value="ECO:0007669"/>
    <property type="project" value="UniProtKB-ARBA"/>
</dbReference>
<dbReference type="GO" id="GO:0046872">
    <property type="term" value="F:metal ion binding"/>
    <property type="evidence" value="ECO:0007669"/>
    <property type="project" value="UniProtKB-ARBA"/>
</dbReference>
<evidence type="ECO:0008006" key="2">
    <source>
        <dbReference type="Google" id="ProtNLM"/>
    </source>
</evidence>
<evidence type="ECO:0000313" key="1">
    <source>
        <dbReference type="EMBL" id="SVA72279.1"/>
    </source>
</evidence>
<proteinExistence type="predicted"/>
<dbReference type="PANTHER" id="PTHR20883">
    <property type="entry name" value="PHYTANOYL-COA DIOXYGENASE DOMAIN CONTAINING 1"/>
    <property type="match status" value="1"/>
</dbReference>